<dbReference type="EMBL" id="JAODUO010000603">
    <property type="protein sequence ID" value="KAK2177360.1"/>
    <property type="molecule type" value="Genomic_DNA"/>
</dbReference>
<dbReference type="Proteomes" id="UP001209878">
    <property type="component" value="Unassembled WGS sequence"/>
</dbReference>
<evidence type="ECO:0008006" key="4">
    <source>
        <dbReference type="Google" id="ProtNLM"/>
    </source>
</evidence>
<protein>
    <recommendedName>
        <fullName evidence="4">Salivary secreted protein</fullName>
    </recommendedName>
</protein>
<sequence length="95" mass="10873">MTSTLIIITLVIMATICHVMTSDLPDPDMTCPDGCDIDKLSCLERNVDARKGLFQNMVQHWGCKVKRFHCQIECFKRLRQAEKDNSESTQPQNTK</sequence>
<accession>A0AAD9KUW8</accession>
<feature type="signal peptide" evidence="1">
    <location>
        <begin position="1"/>
        <end position="21"/>
    </location>
</feature>
<evidence type="ECO:0000313" key="3">
    <source>
        <dbReference type="Proteomes" id="UP001209878"/>
    </source>
</evidence>
<feature type="chain" id="PRO_5042262805" description="Salivary secreted protein" evidence="1">
    <location>
        <begin position="22"/>
        <end position="95"/>
    </location>
</feature>
<evidence type="ECO:0000256" key="1">
    <source>
        <dbReference type="SAM" id="SignalP"/>
    </source>
</evidence>
<keyword evidence="3" id="KW-1185">Reference proteome</keyword>
<reference evidence="2" key="1">
    <citation type="journal article" date="2023" name="Mol. Biol. Evol.">
        <title>Third-Generation Sequencing Reveals the Adaptive Role of the Epigenome in Three Deep-Sea Polychaetes.</title>
        <authorList>
            <person name="Perez M."/>
            <person name="Aroh O."/>
            <person name="Sun Y."/>
            <person name="Lan Y."/>
            <person name="Juniper S.K."/>
            <person name="Young C.R."/>
            <person name="Angers B."/>
            <person name="Qian P.Y."/>
        </authorList>
    </citation>
    <scope>NUCLEOTIDE SEQUENCE</scope>
    <source>
        <strain evidence="2">R07B-5</strain>
    </source>
</reference>
<keyword evidence="1" id="KW-0732">Signal</keyword>
<evidence type="ECO:0000313" key="2">
    <source>
        <dbReference type="EMBL" id="KAK2177360.1"/>
    </source>
</evidence>
<organism evidence="2 3">
    <name type="scientific">Ridgeia piscesae</name>
    <name type="common">Tubeworm</name>
    <dbReference type="NCBI Taxonomy" id="27915"/>
    <lineage>
        <taxon>Eukaryota</taxon>
        <taxon>Metazoa</taxon>
        <taxon>Spiralia</taxon>
        <taxon>Lophotrochozoa</taxon>
        <taxon>Annelida</taxon>
        <taxon>Polychaeta</taxon>
        <taxon>Sedentaria</taxon>
        <taxon>Canalipalpata</taxon>
        <taxon>Sabellida</taxon>
        <taxon>Siboglinidae</taxon>
        <taxon>Ridgeia</taxon>
    </lineage>
</organism>
<dbReference type="AlphaFoldDB" id="A0AAD9KUW8"/>
<proteinExistence type="predicted"/>
<gene>
    <name evidence="2" type="ORF">NP493_603g02002</name>
</gene>
<comment type="caution">
    <text evidence="2">The sequence shown here is derived from an EMBL/GenBank/DDBJ whole genome shotgun (WGS) entry which is preliminary data.</text>
</comment>
<name>A0AAD9KUW8_RIDPI</name>